<evidence type="ECO:0000256" key="2">
    <source>
        <dbReference type="ARBA" id="ARBA00023015"/>
    </source>
</evidence>
<feature type="domain" description="HTH lysR-type" evidence="5">
    <location>
        <begin position="13"/>
        <end position="70"/>
    </location>
</feature>
<dbReference type="InterPro" id="IPR036388">
    <property type="entry name" value="WH-like_DNA-bd_sf"/>
</dbReference>
<comment type="caution">
    <text evidence="6">The sequence shown here is derived from an EMBL/GenBank/DDBJ whole genome shotgun (WGS) entry which is preliminary data.</text>
</comment>
<dbReference type="Gene3D" id="1.10.10.10">
    <property type="entry name" value="Winged helix-like DNA-binding domain superfamily/Winged helix DNA-binding domain"/>
    <property type="match status" value="1"/>
</dbReference>
<accession>A0A2S9QDV2</accession>
<keyword evidence="2" id="KW-0805">Transcription regulation</keyword>
<dbReference type="PROSITE" id="PS50931">
    <property type="entry name" value="HTH_LYSR"/>
    <property type="match status" value="1"/>
</dbReference>
<protein>
    <submittedName>
        <fullName evidence="6">LysR family transcriptional regulator</fullName>
    </submittedName>
</protein>
<comment type="similarity">
    <text evidence="1">Belongs to the LysR transcriptional regulatory family.</text>
</comment>
<evidence type="ECO:0000256" key="1">
    <source>
        <dbReference type="ARBA" id="ARBA00009437"/>
    </source>
</evidence>
<dbReference type="InterPro" id="IPR005119">
    <property type="entry name" value="LysR_subst-bd"/>
</dbReference>
<name>A0A2S9QDV2_9HYPH</name>
<dbReference type="GO" id="GO:0003700">
    <property type="term" value="F:DNA-binding transcription factor activity"/>
    <property type="evidence" value="ECO:0007669"/>
    <property type="project" value="InterPro"/>
</dbReference>
<keyword evidence="3" id="KW-0238">DNA-binding</keyword>
<dbReference type="EMBL" id="PUEJ01000004">
    <property type="protein sequence ID" value="PRH87480.1"/>
    <property type="molecule type" value="Genomic_DNA"/>
</dbReference>
<dbReference type="RefSeq" id="WP_105862411.1">
    <property type="nucleotide sequence ID" value="NZ_PUEJ01000004.1"/>
</dbReference>
<keyword evidence="4" id="KW-0804">Transcription</keyword>
<dbReference type="Pfam" id="PF03466">
    <property type="entry name" value="LysR_substrate"/>
    <property type="match status" value="1"/>
</dbReference>
<dbReference type="PANTHER" id="PTHR30537">
    <property type="entry name" value="HTH-TYPE TRANSCRIPTIONAL REGULATOR"/>
    <property type="match status" value="1"/>
</dbReference>
<proteinExistence type="inferred from homology"/>
<dbReference type="GO" id="GO:0006351">
    <property type="term" value="P:DNA-templated transcription"/>
    <property type="evidence" value="ECO:0007669"/>
    <property type="project" value="TreeGrafter"/>
</dbReference>
<dbReference type="SUPFAM" id="SSF53850">
    <property type="entry name" value="Periplasmic binding protein-like II"/>
    <property type="match status" value="1"/>
</dbReference>
<evidence type="ECO:0000259" key="5">
    <source>
        <dbReference type="PROSITE" id="PS50931"/>
    </source>
</evidence>
<dbReference type="InterPro" id="IPR000847">
    <property type="entry name" value="LysR_HTH_N"/>
</dbReference>
<organism evidence="6 7">
    <name type="scientific">Labrys okinawensis</name>
    <dbReference type="NCBI Taxonomy" id="346911"/>
    <lineage>
        <taxon>Bacteria</taxon>
        <taxon>Pseudomonadati</taxon>
        <taxon>Pseudomonadota</taxon>
        <taxon>Alphaproteobacteria</taxon>
        <taxon>Hyphomicrobiales</taxon>
        <taxon>Xanthobacteraceae</taxon>
        <taxon>Labrys</taxon>
    </lineage>
</organism>
<dbReference type="GO" id="GO:0043565">
    <property type="term" value="F:sequence-specific DNA binding"/>
    <property type="evidence" value="ECO:0007669"/>
    <property type="project" value="TreeGrafter"/>
</dbReference>
<dbReference type="OrthoDB" id="9796526at2"/>
<evidence type="ECO:0000313" key="7">
    <source>
        <dbReference type="Proteomes" id="UP000237682"/>
    </source>
</evidence>
<keyword evidence="7" id="KW-1185">Reference proteome</keyword>
<dbReference type="AlphaFoldDB" id="A0A2S9QDV2"/>
<evidence type="ECO:0000256" key="3">
    <source>
        <dbReference type="ARBA" id="ARBA00023125"/>
    </source>
</evidence>
<dbReference type="Proteomes" id="UP000237682">
    <property type="component" value="Unassembled WGS sequence"/>
</dbReference>
<evidence type="ECO:0000256" key="4">
    <source>
        <dbReference type="ARBA" id="ARBA00023163"/>
    </source>
</evidence>
<dbReference type="InterPro" id="IPR036390">
    <property type="entry name" value="WH_DNA-bd_sf"/>
</dbReference>
<dbReference type="PANTHER" id="PTHR30537:SF3">
    <property type="entry name" value="TRANSCRIPTIONAL REGULATORY PROTEIN"/>
    <property type="match status" value="1"/>
</dbReference>
<reference evidence="6 7" key="1">
    <citation type="submission" date="2018-02" db="EMBL/GenBank/DDBJ databases">
        <title>Whole genome sequencing of endophytic bacterium.</title>
        <authorList>
            <person name="Eedara R."/>
            <person name="Podile A.R."/>
        </authorList>
    </citation>
    <scope>NUCLEOTIDE SEQUENCE [LARGE SCALE GENOMIC DNA]</scope>
    <source>
        <strain evidence="6 7">RP1T</strain>
    </source>
</reference>
<gene>
    <name evidence="6" type="ORF">C5L14_12775</name>
</gene>
<dbReference type="Gene3D" id="3.40.190.290">
    <property type="match status" value="1"/>
</dbReference>
<dbReference type="InterPro" id="IPR058163">
    <property type="entry name" value="LysR-type_TF_proteobact-type"/>
</dbReference>
<dbReference type="Pfam" id="PF00126">
    <property type="entry name" value="HTH_1"/>
    <property type="match status" value="1"/>
</dbReference>
<sequence>MTVSDSALQRPSPNWDDYRYVRAVAETKSLAGAATALGVNHSTVFRRINAVEEMLGARLFERGRSGYALTAAGEEMVALAGRMAEDISGFERRVAGRDVKPSGELRVTTNDSIMAHLAMPVFTSFLTSFPDIRLDVVVSNLPLNLSKRDADIAIRATSAPPDTLVGRRVCTIAWAIYGPERLKGAELTDLFAERWIATGEGLSNIPPARWVEREVPNERIVLRLNTILGVAEALRAGFGVGLLPCYIGDTLPLPRLSEPLPGVGAGLWLLTHPDLKHSAKVRVFMDHGWDALTKLRPLLEGTGEA</sequence>
<dbReference type="SUPFAM" id="SSF46785">
    <property type="entry name" value="Winged helix' DNA-binding domain"/>
    <property type="match status" value="1"/>
</dbReference>
<evidence type="ECO:0000313" key="6">
    <source>
        <dbReference type="EMBL" id="PRH87480.1"/>
    </source>
</evidence>